<keyword evidence="4" id="KW-1185">Reference proteome</keyword>
<feature type="coiled-coil region" evidence="1">
    <location>
        <begin position="35"/>
        <end position="83"/>
    </location>
</feature>
<comment type="caution">
    <text evidence="3">The sequence shown here is derived from an EMBL/GenBank/DDBJ whole genome shotgun (WGS) entry which is preliminary data.</text>
</comment>
<dbReference type="VEuPathDB" id="TriTrypDB:LtaPh_2924100"/>
<dbReference type="PANTHER" id="PTHR45615:SF80">
    <property type="entry name" value="GRIP DOMAIN-CONTAINING PROTEIN"/>
    <property type="match status" value="1"/>
</dbReference>
<proteinExistence type="predicted"/>
<evidence type="ECO:0000313" key="4">
    <source>
        <dbReference type="Proteomes" id="UP000419144"/>
    </source>
</evidence>
<reference evidence="3" key="1">
    <citation type="submission" date="2019-11" db="EMBL/GenBank/DDBJ databases">
        <title>Leishmania tarentolae CDS.</title>
        <authorList>
            <person name="Goto Y."/>
            <person name="Yamagishi J."/>
        </authorList>
    </citation>
    <scope>NUCLEOTIDE SEQUENCE [LARGE SCALE GENOMIC DNA]</scope>
    <source>
        <strain evidence="3">Parrot Tar II</strain>
    </source>
</reference>
<organism evidence="3 4">
    <name type="scientific">Leishmania tarentolae</name>
    <name type="common">Sauroleishmania tarentolae</name>
    <dbReference type="NCBI Taxonomy" id="5689"/>
    <lineage>
        <taxon>Eukaryota</taxon>
        <taxon>Discoba</taxon>
        <taxon>Euglenozoa</taxon>
        <taxon>Kinetoplastea</taxon>
        <taxon>Metakinetoplastina</taxon>
        <taxon>Trypanosomatida</taxon>
        <taxon>Trypanosomatidae</taxon>
        <taxon>Leishmaniinae</taxon>
        <taxon>Leishmania</taxon>
        <taxon>lizard Leishmania</taxon>
    </lineage>
</organism>
<accession>A0A640KSJ9</accession>
<gene>
    <name evidence="3" type="ORF">LtaPh_2924100</name>
</gene>
<dbReference type="Gene3D" id="1.20.5.1700">
    <property type="match status" value="1"/>
</dbReference>
<evidence type="ECO:0000313" key="3">
    <source>
        <dbReference type="EMBL" id="GET90517.1"/>
    </source>
</evidence>
<dbReference type="Proteomes" id="UP000419144">
    <property type="component" value="Unassembled WGS sequence"/>
</dbReference>
<dbReference type="AlphaFoldDB" id="A0A640KSJ9"/>
<evidence type="ECO:0000256" key="1">
    <source>
        <dbReference type="SAM" id="Coils"/>
    </source>
</evidence>
<feature type="coiled-coil region" evidence="1">
    <location>
        <begin position="310"/>
        <end position="337"/>
    </location>
</feature>
<keyword evidence="1" id="KW-0175">Coiled coil</keyword>
<name>A0A640KSJ9_LEITA</name>
<dbReference type="PANTHER" id="PTHR45615">
    <property type="entry name" value="MYOSIN HEAVY CHAIN, NON-MUSCLE"/>
    <property type="match status" value="1"/>
</dbReference>
<dbReference type="EMBL" id="BLBS01000041">
    <property type="protein sequence ID" value="GET90517.1"/>
    <property type="molecule type" value="Genomic_DNA"/>
</dbReference>
<evidence type="ECO:0000256" key="2">
    <source>
        <dbReference type="SAM" id="MobiDB-lite"/>
    </source>
</evidence>
<sequence>MPSKEELAALMASDGDFEKKISLLKKAVVTVTKQKKEVEERQTQLQGELSTATQQLAEAQRANAALQRKVKSLEAQLEQERSSGSAFSHNMLKGLSSIMGNSDGNNRGGARGERGAANDQLSLSPEDVERLISENEQLHRQIYTFKTKLEEVQQSSAKDVEKLRSEVTRLQRDTQELRCSLEASTASSDLLRADYLTERALGDFCRHFFVAELLRSQQGQESFLPGTTVEMRWPAKRSSSNSAAATFSDSLPEVVRERVVLTLQNAAGTIKTLLRGVSVLAVVLQEQLPSRERATVGDLECLRDRLSVFLKAHTAKKDDLMQLLEQLDSQLSALQQSGEEGCSTVVSADAFAEAQDTIMQRVLEWIGFLRAQVPLLVESCVSILPYDHSYTIHTAHVSPGNGDGIAAPRRTTVERGEFVEEVTRNSYAILASIEGSLTAMRMLVQGSPTAYSRCYNDGSRGAIPPEPPSLKETLKLTSSSEATQPHLDLSSLLALQQFWWEGCASLRSLRASIGALSSGLVDVAEACNKSEIRDALNYFCKCLKAIATASQEMSTSSADADVDAAVAALAPEAFAHRMPAHIPSSDTSFLTFRPRAATAASSSPPTAEIACGTVGADNYEELLVALSAADRAAASYYTQMNYLYVELAEKEDAVQTSLEAVAHLQKVIVAERAESKHTREALQSQISILSTQLVAMSSASPAQSPP</sequence>
<feature type="region of interest" description="Disordered" evidence="2">
    <location>
        <begin position="97"/>
        <end position="120"/>
    </location>
</feature>
<protein>
    <submittedName>
        <fullName evidence="3">Uncharacterized protein</fullName>
    </submittedName>
</protein>
<dbReference type="OrthoDB" id="250182at2759"/>